<dbReference type="GO" id="GO:0005829">
    <property type="term" value="C:cytosol"/>
    <property type="evidence" value="ECO:0007669"/>
    <property type="project" value="TreeGrafter"/>
</dbReference>
<accession>A0A0G1D584</accession>
<dbReference type="PANTHER" id="PTHR10344">
    <property type="entry name" value="THYMIDYLATE KINASE"/>
    <property type="match status" value="1"/>
</dbReference>
<evidence type="ECO:0000313" key="10">
    <source>
        <dbReference type="EMBL" id="KKS57178.1"/>
    </source>
</evidence>
<comment type="similarity">
    <text evidence="1 8">Belongs to the thymidylate kinase family.</text>
</comment>
<comment type="caution">
    <text evidence="10">The sequence shown here is derived from an EMBL/GenBank/DDBJ whole genome shotgun (WGS) entry which is preliminary data.</text>
</comment>
<dbReference type="EMBL" id="LCDO01000003">
    <property type="protein sequence ID" value="KKS57178.1"/>
    <property type="molecule type" value="Genomic_DNA"/>
</dbReference>
<dbReference type="GO" id="GO:0006227">
    <property type="term" value="P:dUDP biosynthetic process"/>
    <property type="evidence" value="ECO:0007669"/>
    <property type="project" value="TreeGrafter"/>
</dbReference>
<dbReference type="GO" id="GO:0004798">
    <property type="term" value="F:dTMP kinase activity"/>
    <property type="evidence" value="ECO:0007669"/>
    <property type="project" value="UniProtKB-UniRule"/>
</dbReference>
<keyword evidence="6 8" id="KW-0067">ATP-binding</keyword>
<evidence type="ECO:0000256" key="7">
    <source>
        <dbReference type="ARBA" id="ARBA00048743"/>
    </source>
</evidence>
<evidence type="ECO:0000256" key="1">
    <source>
        <dbReference type="ARBA" id="ARBA00009776"/>
    </source>
</evidence>
<evidence type="ECO:0000256" key="2">
    <source>
        <dbReference type="ARBA" id="ARBA00022679"/>
    </source>
</evidence>
<sequence>MFIMIDGIDGSGKSLQAELLINRLKKENYPVEIISFPQYGQKSAAAIEEYLNGLYGTAEEVGPHRASVLYAVDRFAAAPKIRNWLQENKIVIANRYVSSNMGHQGGKIKDNEERKKFFEWNDDLEYNIFGIPRPDLNIILHVTASIAQELVDKKAAREYLGNTKKRDLHEADIEHLKNAEKTYLEISTSFPDFHLIECVENENILPPDKIHEKIWDLIKEKLS</sequence>
<dbReference type="Proteomes" id="UP000034837">
    <property type="component" value="Unassembled WGS sequence"/>
</dbReference>
<evidence type="ECO:0000256" key="4">
    <source>
        <dbReference type="ARBA" id="ARBA00022741"/>
    </source>
</evidence>
<feature type="binding site" evidence="8">
    <location>
        <begin position="7"/>
        <end position="14"/>
    </location>
    <ligand>
        <name>ATP</name>
        <dbReference type="ChEBI" id="CHEBI:30616"/>
    </ligand>
</feature>
<evidence type="ECO:0000313" key="11">
    <source>
        <dbReference type="Proteomes" id="UP000034837"/>
    </source>
</evidence>
<name>A0A0G1D584_9BACT</name>
<dbReference type="EC" id="2.7.4.9" evidence="8"/>
<dbReference type="AlphaFoldDB" id="A0A0G1D584"/>
<keyword evidence="5 8" id="KW-0418">Kinase</keyword>
<keyword evidence="3 8" id="KW-0545">Nucleotide biosynthesis</keyword>
<dbReference type="SUPFAM" id="SSF52540">
    <property type="entry name" value="P-loop containing nucleoside triphosphate hydrolases"/>
    <property type="match status" value="1"/>
</dbReference>
<protein>
    <recommendedName>
        <fullName evidence="8">Thymidylate kinase</fullName>
        <ecNumber evidence="8">2.7.4.9</ecNumber>
    </recommendedName>
    <alternativeName>
        <fullName evidence="8">dTMP kinase</fullName>
    </alternativeName>
</protein>
<dbReference type="InterPro" id="IPR018094">
    <property type="entry name" value="Thymidylate_kinase"/>
</dbReference>
<dbReference type="InterPro" id="IPR039430">
    <property type="entry name" value="Thymidylate_kin-like_dom"/>
</dbReference>
<comment type="function">
    <text evidence="8">Phosphorylation of dTMP to form dTDP in both de novo and salvage pathways of dTTP synthesis.</text>
</comment>
<dbReference type="PANTHER" id="PTHR10344:SF4">
    <property type="entry name" value="UMP-CMP KINASE 2, MITOCHONDRIAL"/>
    <property type="match status" value="1"/>
</dbReference>
<dbReference type="GO" id="GO:0006233">
    <property type="term" value="P:dTDP biosynthetic process"/>
    <property type="evidence" value="ECO:0007669"/>
    <property type="project" value="InterPro"/>
</dbReference>
<comment type="catalytic activity">
    <reaction evidence="7 8">
        <text>dTMP + ATP = dTDP + ADP</text>
        <dbReference type="Rhea" id="RHEA:13517"/>
        <dbReference type="ChEBI" id="CHEBI:30616"/>
        <dbReference type="ChEBI" id="CHEBI:58369"/>
        <dbReference type="ChEBI" id="CHEBI:63528"/>
        <dbReference type="ChEBI" id="CHEBI:456216"/>
        <dbReference type="EC" id="2.7.4.9"/>
    </reaction>
</comment>
<feature type="domain" description="Thymidylate kinase-like" evidence="9">
    <location>
        <begin position="5"/>
        <end position="190"/>
    </location>
</feature>
<dbReference type="Pfam" id="PF02223">
    <property type="entry name" value="Thymidylate_kin"/>
    <property type="match status" value="1"/>
</dbReference>
<evidence type="ECO:0000256" key="8">
    <source>
        <dbReference type="HAMAP-Rule" id="MF_00165"/>
    </source>
</evidence>
<evidence type="ECO:0000259" key="9">
    <source>
        <dbReference type="Pfam" id="PF02223"/>
    </source>
</evidence>
<evidence type="ECO:0000256" key="6">
    <source>
        <dbReference type="ARBA" id="ARBA00022840"/>
    </source>
</evidence>
<keyword evidence="4 8" id="KW-0547">Nucleotide-binding</keyword>
<keyword evidence="2 8" id="KW-0808">Transferase</keyword>
<evidence type="ECO:0000256" key="3">
    <source>
        <dbReference type="ARBA" id="ARBA00022727"/>
    </source>
</evidence>
<dbReference type="HAMAP" id="MF_00165">
    <property type="entry name" value="Thymidylate_kinase"/>
    <property type="match status" value="1"/>
</dbReference>
<dbReference type="Gene3D" id="3.40.50.300">
    <property type="entry name" value="P-loop containing nucleotide triphosphate hydrolases"/>
    <property type="match status" value="1"/>
</dbReference>
<evidence type="ECO:0000256" key="5">
    <source>
        <dbReference type="ARBA" id="ARBA00022777"/>
    </source>
</evidence>
<gene>
    <name evidence="8" type="primary">tmk</name>
    <name evidence="10" type="ORF">UV20_C0003G0120</name>
</gene>
<dbReference type="CDD" id="cd01672">
    <property type="entry name" value="TMPK"/>
    <property type="match status" value="1"/>
</dbReference>
<dbReference type="GO" id="GO:0005524">
    <property type="term" value="F:ATP binding"/>
    <property type="evidence" value="ECO:0007669"/>
    <property type="project" value="UniProtKB-UniRule"/>
</dbReference>
<reference evidence="10 11" key="1">
    <citation type="journal article" date="2015" name="Nature">
        <title>rRNA introns, odd ribosomes, and small enigmatic genomes across a large radiation of phyla.</title>
        <authorList>
            <person name="Brown C.T."/>
            <person name="Hug L.A."/>
            <person name="Thomas B.C."/>
            <person name="Sharon I."/>
            <person name="Castelle C.J."/>
            <person name="Singh A."/>
            <person name="Wilkins M.J."/>
            <person name="Williams K.H."/>
            <person name="Banfield J.F."/>
        </authorList>
    </citation>
    <scope>NUCLEOTIDE SEQUENCE [LARGE SCALE GENOMIC DNA]</scope>
</reference>
<dbReference type="InterPro" id="IPR027417">
    <property type="entry name" value="P-loop_NTPase"/>
</dbReference>
<proteinExistence type="inferred from homology"/>
<dbReference type="GO" id="GO:0006235">
    <property type="term" value="P:dTTP biosynthetic process"/>
    <property type="evidence" value="ECO:0007669"/>
    <property type="project" value="UniProtKB-UniRule"/>
</dbReference>
<organism evidence="10 11">
    <name type="scientific">Candidatus Magasanikbacteria bacterium GW2011_GWA2_42_32</name>
    <dbReference type="NCBI Taxonomy" id="1619039"/>
    <lineage>
        <taxon>Bacteria</taxon>
        <taxon>Candidatus Magasanikiibacteriota</taxon>
    </lineage>
</organism>